<evidence type="ECO:0000313" key="4">
    <source>
        <dbReference type="Proteomes" id="UP000570474"/>
    </source>
</evidence>
<dbReference type="Pfam" id="PF01042">
    <property type="entry name" value="Ribonuc_L-PSP"/>
    <property type="match status" value="1"/>
</dbReference>
<evidence type="ECO:0000256" key="1">
    <source>
        <dbReference type="ARBA" id="ARBA00010552"/>
    </source>
</evidence>
<dbReference type="CDD" id="cd00448">
    <property type="entry name" value="YjgF_YER057c_UK114_family"/>
    <property type="match status" value="1"/>
</dbReference>
<name>A0A847S2F6_9BACT</name>
<dbReference type="EMBL" id="JABAIA010000002">
    <property type="protein sequence ID" value="NLR65731.1"/>
    <property type="molecule type" value="Genomic_DNA"/>
</dbReference>
<dbReference type="PANTHER" id="PTHR11803">
    <property type="entry name" value="2-IMINOBUTANOATE/2-IMINOPROPANOATE DEAMINASE RIDA"/>
    <property type="match status" value="1"/>
</dbReference>
<comment type="caution">
    <text evidence="3">The sequence shown here is derived from an EMBL/GenBank/DDBJ whole genome shotgun (WGS) entry which is preliminary data.</text>
</comment>
<evidence type="ECO:0000256" key="2">
    <source>
        <dbReference type="SAM" id="SignalP"/>
    </source>
</evidence>
<gene>
    <name evidence="3" type="ORF">HGH92_15565</name>
</gene>
<dbReference type="Proteomes" id="UP000570474">
    <property type="component" value="Unassembled WGS sequence"/>
</dbReference>
<evidence type="ECO:0000313" key="3">
    <source>
        <dbReference type="EMBL" id="NLR65731.1"/>
    </source>
</evidence>
<dbReference type="AlphaFoldDB" id="A0A847S2F6"/>
<feature type="signal peptide" evidence="2">
    <location>
        <begin position="1"/>
        <end position="21"/>
    </location>
</feature>
<dbReference type="GO" id="GO:0019239">
    <property type="term" value="F:deaminase activity"/>
    <property type="evidence" value="ECO:0007669"/>
    <property type="project" value="TreeGrafter"/>
</dbReference>
<organism evidence="3 4">
    <name type="scientific">Chitinophaga varians</name>
    <dbReference type="NCBI Taxonomy" id="2202339"/>
    <lineage>
        <taxon>Bacteria</taxon>
        <taxon>Pseudomonadati</taxon>
        <taxon>Bacteroidota</taxon>
        <taxon>Chitinophagia</taxon>
        <taxon>Chitinophagales</taxon>
        <taxon>Chitinophagaceae</taxon>
        <taxon>Chitinophaga</taxon>
    </lineage>
</organism>
<feature type="chain" id="PRO_5032470973" evidence="2">
    <location>
        <begin position="22"/>
        <end position="162"/>
    </location>
</feature>
<comment type="similarity">
    <text evidence="1">Belongs to the RutC family.</text>
</comment>
<protein>
    <submittedName>
        <fullName evidence="3">RidA family protein</fullName>
    </submittedName>
</protein>
<dbReference type="GO" id="GO:0005829">
    <property type="term" value="C:cytosol"/>
    <property type="evidence" value="ECO:0007669"/>
    <property type="project" value="TreeGrafter"/>
</dbReference>
<keyword evidence="2" id="KW-0732">Signal</keyword>
<keyword evidence="4" id="KW-1185">Reference proteome</keyword>
<proteinExistence type="inferred from homology"/>
<dbReference type="InterPro" id="IPR035959">
    <property type="entry name" value="RutC-like_sf"/>
</dbReference>
<reference evidence="3 4" key="1">
    <citation type="submission" date="2020-04" db="EMBL/GenBank/DDBJ databases">
        <authorList>
            <person name="Yin C."/>
        </authorList>
    </citation>
    <scope>NUCLEOTIDE SEQUENCE [LARGE SCALE GENOMIC DNA]</scope>
    <source>
        <strain evidence="3 4">Ae27</strain>
    </source>
</reference>
<dbReference type="InterPro" id="IPR006175">
    <property type="entry name" value="YjgF/YER057c/UK114"/>
</dbReference>
<dbReference type="PANTHER" id="PTHR11803:SF58">
    <property type="entry name" value="PROTEIN HMF1-RELATED"/>
    <property type="match status" value="1"/>
</dbReference>
<dbReference type="Gene3D" id="3.30.1330.40">
    <property type="entry name" value="RutC-like"/>
    <property type="match status" value="1"/>
</dbReference>
<accession>A0A847S2F6</accession>
<dbReference type="RefSeq" id="WP_168871721.1">
    <property type="nucleotide sequence ID" value="NZ_JABAIA010000002.1"/>
</dbReference>
<sequence length="162" mass="17725">MRKQFISVAVTLLLVTSFANAQSDKSTVHLINPSEVAKPNGYSQAAVINLGTGKMIILSGQVPLNVKGELVGKDNFEQQAEQVFVNIQKIIEASGGKMSDIVKLSYFILDTKNLKTLRAVRDKYVDVQHPPASTLVQVSRLFRDDVLLEIEATAVISGNKIQ</sequence>
<dbReference type="SUPFAM" id="SSF55298">
    <property type="entry name" value="YjgF-like"/>
    <property type="match status" value="1"/>
</dbReference>